<feature type="compositionally biased region" description="Basic and acidic residues" evidence="1">
    <location>
        <begin position="166"/>
        <end position="183"/>
    </location>
</feature>
<gene>
    <name evidence="2" type="ORF">ARMGADRAFT_331599</name>
</gene>
<dbReference type="STRING" id="47427.A0A2H3D355"/>
<organism evidence="2 3">
    <name type="scientific">Armillaria gallica</name>
    <name type="common">Bulbous honey fungus</name>
    <name type="synonym">Armillaria bulbosa</name>
    <dbReference type="NCBI Taxonomy" id="47427"/>
    <lineage>
        <taxon>Eukaryota</taxon>
        <taxon>Fungi</taxon>
        <taxon>Dikarya</taxon>
        <taxon>Basidiomycota</taxon>
        <taxon>Agaricomycotina</taxon>
        <taxon>Agaricomycetes</taxon>
        <taxon>Agaricomycetidae</taxon>
        <taxon>Agaricales</taxon>
        <taxon>Marasmiineae</taxon>
        <taxon>Physalacriaceae</taxon>
        <taxon>Armillaria</taxon>
    </lineage>
</organism>
<dbReference type="AlphaFoldDB" id="A0A2H3D355"/>
<accession>A0A2H3D355</accession>
<evidence type="ECO:0000256" key="1">
    <source>
        <dbReference type="SAM" id="MobiDB-lite"/>
    </source>
</evidence>
<dbReference type="Proteomes" id="UP000217790">
    <property type="component" value="Unassembled WGS sequence"/>
</dbReference>
<proteinExistence type="predicted"/>
<dbReference type="InParanoid" id="A0A2H3D355"/>
<evidence type="ECO:0000313" key="2">
    <source>
        <dbReference type="EMBL" id="PBK89705.1"/>
    </source>
</evidence>
<dbReference type="EMBL" id="KZ293668">
    <property type="protein sequence ID" value="PBK89705.1"/>
    <property type="molecule type" value="Genomic_DNA"/>
</dbReference>
<feature type="compositionally biased region" description="Basic and acidic residues" evidence="1">
    <location>
        <begin position="238"/>
        <end position="255"/>
    </location>
</feature>
<feature type="region of interest" description="Disordered" evidence="1">
    <location>
        <begin position="70"/>
        <end position="255"/>
    </location>
</feature>
<name>A0A2H3D355_ARMGA</name>
<evidence type="ECO:0000313" key="3">
    <source>
        <dbReference type="Proteomes" id="UP000217790"/>
    </source>
</evidence>
<reference evidence="3" key="1">
    <citation type="journal article" date="2017" name="Nat. Ecol. Evol.">
        <title>Genome expansion and lineage-specific genetic innovations in the forest pathogenic fungi Armillaria.</title>
        <authorList>
            <person name="Sipos G."/>
            <person name="Prasanna A.N."/>
            <person name="Walter M.C."/>
            <person name="O'Connor E."/>
            <person name="Balint B."/>
            <person name="Krizsan K."/>
            <person name="Kiss B."/>
            <person name="Hess J."/>
            <person name="Varga T."/>
            <person name="Slot J."/>
            <person name="Riley R."/>
            <person name="Boka B."/>
            <person name="Rigling D."/>
            <person name="Barry K."/>
            <person name="Lee J."/>
            <person name="Mihaltcheva S."/>
            <person name="LaButti K."/>
            <person name="Lipzen A."/>
            <person name="Waldron R."/>
            <person name="Moloney N.M."/>
            <person name="Sperisen C."/>
            <person name="Kredics L."/>
            <person name="Vagvoelgyi C."/>
            <person name="Patrignani A."/>
            <person name="Fitzpatrick D."/>
            <person name="Nagy I."/>
            <person name="Doyle S."/>
            <person name="Anderson J.B."/>
            <person name="Grigoriev I.V."/>
            <person name="Gueldener U."/>
            <person name="Muensterkoetter M."/>
            <person name="Nagy L.G."/>
        </authorList>
    </citation>
    <scope>NUCLEOTIDE SEQUENCE [LARGE SCALE GENOMIC DNA]</scope>
    <source>
        <strain evidence="3">Ar21-2</strain>
    </source>
</reference>
<protein>
    <submittedName>
        <fullName evidence="2">Uncharacterized protein</fullName>
    </submittedName>
</protein>
<keyword evidence="3" id="KW-1185">Reference proteome</keyword>
<dbReference type="OrthoDB" id="1099063at2759"/>
<sequence length="255" mass="29769">MEKYSKSLPANYHSWGDLSEQNLCVHICLTELPFANRRQLSPLCQYSCEGGMATQWHIGHLGGIFTRGPGDTRYDYPPPARDFRRPPSPVTDYREYPPPPSRYDDYRRPPPMMERDRHLDRGRYPPEAAYRGPIPPPAYGYDRYDKKAERFSYPPPPSGRPRTSPRYREDFDRMPRDYPDYRGRPMTPSRFADYPRGATPETRFRRRSESPAGRYSGAYEYAPGPDGNYPATPPGPPPRREYPPRSREVVEVYRR</sequence>
<feature type="compositionally biased region" description="Basic and acidic residues" evidence="1">
    <location>
        <begin position="102"/>
        <end position="124"/>
    </location>
</feature>